<dbReference type="CDD" id="cd18139">
    <property type="entry name" value="HLD_clamp_RarA"/>
    <property type="match status" value="1"/>
</dbReference>
<dbReference type="Gene3D" id="1.20.272.10">
    <property type="match status" value="1"/>
</dbReference>
<dbReference type="Gene3D" id="1.10.3710.10">
    <property type="entry name" value="DNA polymerase III clamp loader subunits, C-terminal domain"/>
    <property type="match status" value="1"/>
</dbReference>
<dbReference type="InterPro" id="IPR051314">
    <property type="entry name" value="AAA_ATPase_RarA/MGS1/WRNIP1"/>
</dbReference>
<dbReference type="InterPro" id="IPR027417">
    <property type="entry name" value="P-loop_NTPase"/>
</dbReference>
<dbReference type="InterPro" id="IPR008921">
    <property type="entry name" value="DNA_pol3_clamp-load_cplx_C"/>
</dbReference>
<evidence type="ECO:0000256" key="9">
    <source>
        <dbReference type="SAM" id="MobiDB-lite"/>
    </source>
</evidence>
<evidence type="ECO:0000259" key="10">
    <source>
        <dbReference type="PROSITE" id="PS51908"/>
    </source>
</evidence>
<keyword evidence="4 8" id="KW-0863">Zinc-finger</keyword>
<dbReference type="SUPFAM" id="SSF52540">
    <property type="entry name" value="P-loop containing nucleoside triphosphate hydrolases"/>
    <property type="match status" value="1"/>
</dbReference>
<feature type="compositionally biased region" description="Basic and acidic residues" evidence="9">
    <location>
        <begin position="67"/>
        <end position="88"/>
    </location>
</feature>
<dbReference type="InterPro" id="IPR032423">
    <property type="entry name" value="AAA_assoc_2"/>
</dbReference>
<dbReference type="PANTHER" id="PTHR13779:SF7">
    <property type="entry name" value="ATPASE WRNIP1"/>
    <property type="match status" value="1"/>
</dbReference>
<evidence type="ECO:0000313" key="11">
    <source>
        <dbReference type="Proteomes" id="UP000694941"/>
    </source>
</evidence>
<name>A0ABM1TAD2_LIMPO</name>
<dbReference type="PROSITE" id="PS51908">
    <property type="entry name" value="ZF_UBZ4"/>
    <property type="match status" value="1"/>
</dbReference>
<evidence type="ECO:0000313" key="12">
    <source>
        <dbReference type="RefSeq" id="XP_022252838.1"/>
    </source>
</evidence>
<feature type="domain" description="UBZ4-type" evidence="10">
    <location>
        <begin position="10"/>
        <end position="37"/>
    </location>
</feature>
<evidence type="ECO:0000256" key="5">
    <source>
        <dbReference type="ARBA" id="ARBA00022833"/>
    </source>
</evidence>
<feature type="region of interest" description="Disordered" evidence="9">
    <location>
        <begin position="41"/>
        <end position="96"/>
    </location>
</feature>
<dbReference type="Gene3D" id="3.40.50.300">
    <property type="entry name" value="P-loop containing nucleotide triphosphate hydrolases"/>
    <property type="match status" value="2"/>
</dbReference>
<evidence type="ECO:0000256" key="7">
    <source>
        <dbReference type="ARBA" id="ARBA00023204"/>
    </source>
</evidence>
<evidence type="ECO:0000256" key="6">
    <source>
        <dbReference type="ARBA" id="ARBA00022840"/>
    </source>
</evidence>
<reference evidence="12" key="1">
    <citation type="submission" date="2025-08" db="UniProtKB">
        <authorList>
            <consortium name="RefSeq"/>
        </authorList>
    </citation>
    <scope>IDENTIFICATION</scope>
    <source>
        <tissue evidence="12">Muscle</tissue>
    </source>
</reference>
<dbReference type="Pfam" id="PF12002">
    <property type="entry name" value="MgsA_C"/>
    <property type="match status" value="1"/>
</dbReference>
<dbReference type="Gene3D" id="1.10.8.60">
    <property type="match status" value="1"/>
</dbReference>
<dbReference type="RefSeq" id="XP_022252838.1">
    <property type="nucleotide sequence ID" value="XM_022397130.1"/>
</dbReference>
<dbReference type="InterPro" id="IPR021886">
    <property type="entry name" value="MgsA_C"/>
</dbReference>
<evidence type="ECO:0000256" key="8">
    <source>
        <dbReference type="PROSITE-ProRule" id="PRU01256"/>
    </source>
</evidence>
<dbReference type="PANTHER" id="PTHR13779">
    <property type="entry name" value="WERNER HELICASE-INTERACTING PROTEIN 1 FAMILY MEMBER"/>
    <property type="match status" value="1"/>
</dbReference>
<evidence type="ECO:0000256" key="3">
    <source>
        <dbReference type="ARBA" id="ARBA00022763"/>
    </source>
</evidence>
<keyword evidence="5" id="KW-0862">Zinc</keyword>
<evidence type="ECO:0000256" key="4">
    <source>
        <dbReference type="ARBA" id="ARBA00022771"/>
    </source>
</evidence>
<dbReference type="Proteomes" id="UP000694941">
    <property type="component" value="Unplaced"/>
</dbReference>
<accession>A0ABM1TAD2</accession>
<keyword evidence="1" id="KW-0479">Metal-binding</keyword>
<evidence type="ECO:0000256" key="1">
    <source>
        <dbReference type="ARBA" id="ARBA00022723"/>
    </source>
</evidence>
<keyword evidence="11" id="KW-1185">Reference proteome</keyword>
<dbReference type="Pfam" id="PF16193">
    <property type="entry name" value="AAA_assoc_2"/>
    <property type="match status" value="1"/>
</dbReference>
<keyword evidence="6" id="KW-0067">ATP-binding</keyword>
<keyword evidence="2" id="KW-0547">Nucleotide-binding</keyword>
<dbReference type="GeneID" id="106468766"/>
<proteinExistence type="predicted"/>
<dbReference type="SUPFAM" id="SSF48019">
    <property type="entry name" value="post-AAA+ oligomerization domain-like"/>
    <property type="match status" value="1"/>
</dbReference>
<gene>
    <name evidence="12" type="primary">LOC106468766</name>
</gene>
<protein>
    <submittedName>
        <fullName evidence="12">ATPase WRNIP1-like</fullName>
    </submittedName>
</protein>
<dbReference type="InterPro" id="IPR006642">
    <property type="entry name" value="Rad18_UBZ4"/>
</dbReference>
<organism evidence="11 12">
    <name type="scientific">Limulus polyphemus</name>
    <name type="common">Atlantic horseshoe crab</name>
    <dbReference type="NCBI Taxonomy" id="6850"/>
    <lineage>
        <taxon>Eukaryota</taxon>
        <taxon>Metazoa</taxon>
        <taxon>Ecdysozoa</taxon>
        <taxon>Arthropoda</taxon>
        <taxon>Chelicerata</taxon>
        <taxon>Merostomata</taxon>
        <taxon>Xiphosura</taxon>
        <taxon>Limulidae</taxon>
        <taxon>Limulus</taxon>
    </lineage>
</organism>
<keyword evidence="3 8" id="KW-0227">DNA damage</keyword>
<dbReference type="Gene3D" id="3.30.160.60">
    <property type="entry name" value="Classic Zinc Finger"/>
    <property type="match status" value="1"/>
</dbReference>
<feature type="compositionally biased region" description="Polar residues" evidence="9">
    <location>
        <begin position="50"/>
        <end position="60"/>
    </location>
</feature>
<evidence type="ECO:0000256" key="2">
    <source>
        <dbReference type="ARBA" id="ARBA00022741"/>
    </source>
</evidence>
<keyword evidence="7 8" id="KW-0234">DNA repair</keyword>
<sequence length="474" mass="53053">MSGILNNQETVDCPACCRKIKTSVINWHLDNCLEPQSEKEIENPAKRQCTEYSPETNNLRFSGPNRLRLEPEAETRESETEIENEKVRPQATTSKLWLNHANQDSKSIESAKKSILKFPPLADVLRPSYFEEYEGQENILSEGSMLRTLIEVNNIPSMILWGPPGCGKDSLLPHVENGTIILIGATTENPSFVLNSTLLSRCRVVVFQKLSEGNIMHILARALKHLNIEVLDKEKENATNFSSSSGSTMCIENKALEMLAAVCDGDARTALNSLQMTVESASSNCVETNNYDCPHVIKVEHIKEGLQRSHLLYDRKGDQHYDTISAYIKSMRGSDENASLYWLARLLEGGEDPRFIARRLIIFASEDVGIADSNALNLAVSIFHSCQFVGMPESRIMLAHCTAYMSRAAKSREVYSAYCKAEECVREHQGPLPPVPIYLRNAPTKLMKEMGYGKRCGDTLPFLPEGLEGVNFFQ</sequence>